<protein>
    <submittedName>
        <fullName evidence="2">Uncharacterized protein</fullName>
    </submittedName>
</protein>
<evidence type="ECO:0000256" key="1">
    <source>
        <dbReference type="SAM" id="MobiDB-lite"/>
    </source>
</evidence>
<accession>A0A8S5NV28</accession>
<organism evidence="2">
    <name type="scientific">Siphoviridae sp. ctQ091</name>
    <dbReference type="NCBI Taxonomy" id="2825490"/>
    <lineage>
        <taxon>Viruses</taxon>
        <taxon>Duplodnaviria</taxon>
        <taxon>Heunggongvirae</taxon>
        <taxon>Uroviricota</taxon>
        <taxon>Caudoviricetes</taxon>
    </lineage>
</organism>
<feature type="compositionally biased region" description="Basic and acidic residues" evidence="1">
    <location>
        <begin position="33"/>
        <end position="44"/>
    </location>
</feature>
<sequence>MSGTQESIAHIKQVSGRSFIDRPETCSITATGDHGEGRERSSPL</sequence>
<feature type="region of interest" description="Disordered" evidence="1">
    <location>
        <begin position="1"/>
        <end position="44"/>
    </location>
</feature>
<dbReference type="EMBL" id="BK015252">
    <property type="protein sequence ID" value="DAD98066.1"/>
    <property type="molecule type" value="Genomic_DNA"/>
</dbReference>
<proteinExistence type="predicted"/>
<evidence type="ECO:0000313" key="2">
    <source>
        <dbReference type="EMBL" id="DAD98066.1"/>
    </source>
</evidence>
<name>A0A8S5NV28_9CAUD</name>
<reference evidence="2" key="1">
    <citation type="journal article" date="2021" name="Proc. Natl. Acad. Sci. U.S.A.">
        <title>A Catalog of Tens of Thousands of Viruses from Human Metagenomes Reveals Hidden Associations with Chronic Diseases.</title>
        <authorList>
            <person name="Tisza M.J."/>
            <person name="Buck C.B."/>
        </authorList>
    </citation>
    <scope>NUCLEOTIDE SEQUENCE</scope>
    <source>
        <strain evidence="2">CtQ091</strain>
    </source>
</reference>